<evidence type="ECO:0000313" key="3">
    <source>
        <dbReference type="EMBL" id="CAF3979361.1"/>
    </source>
</evidence>
<evidence type="ECO:0000313" key="1">
    <source>
        <dbReference type="EMBL" id="CAF1458830.1"/>
    </source>
</evidence>
<dbReference type="EMBL" id="CAJNRE010012075">
    <property type="protein sequence ID" value="CAF2107140.1"/>
    <property type="molecule type" value="Genomic_DNA"/>
</dbReference>
<sequence length="90" mass="10176">MSIGQVRRHYDIFLSTTTPNHIHFRLLNADSSIKTSLALHYDSSQQVDVYSNGIYVSPRNRASNHTVLMLLDLPSGITYSSPSSSNYFNR</sequence>
<evidence type="ECO:0000313" key="2">
    <source>
        <dbReference type="EMBL" id="CAF2107140.1"/>
    </source>
</evidence>
<gene>
    <name evidence="5" type="ORF">BYL167_LOCUS31889</name>
    <name evidence="1" type="ORF">CJN711_LOCUS24983</name>
    <name evidence="4" type="ORF">GIL414_LOCUS12211</name>
    <name evidence="2" type="ORF">MBJ925_LOCUS23490</name>
    <name evidence="3" type="ORF">SMN809_LOCUS10769</name>
</gene>
<comment type="caution">
    <text evidence="1">The sequence shown here is derived from an EMBL/GenBank/DDBJ whole genome shotgun (WGS) entry which is preliminary data.</text>
</comment>
<dbReference type="Proteomes" id="UP000663855">
    <property type="component" value="Unassembled WGS sequence"/>
</dbReference>
<evidence type="ECO:0000313" key="6">
    <source>
        <dbReference type="Proteomes" id="UP000663855"/>
    </source>
</evidence>
<dbReference type="Proteomes" id="UP000681720">
    <property type="component" value="Unassembled WGS sequence"/>
</dbReference>
<dbReference type="Proteomes" id="UP000681967">
    <property type="component" value="Unassembled WGS sequence"/>
</dbReference>
<reference evidence="1" key="1">
    <citation type="submission" date="2021-02" db="EMBL/GenBank/DDBJ databases">
        <authorList>
            <person name="Nowell W R."/>
        </authorList>
    </citation>
    <scope>NUCLEOTIDE SEQUENCE</scope>
</reference>
<dbReference type="Proteomes" id="UP000663824">
    <property type="component" value="Unassembled WGS sequence"/>
</dbReference>
<name>A0A815Q6N7_9BILA</name>
<proteinExistence type="predicted"/>
<evidence type="ECO:0000313" key="4">
    <source>
        <dbReference type="EMBL" id="CAF4009241.1"/>
    </source>
</evidence>
<dbReference type="EMBL" id="CAJOBJ010004723">
    <property type="protein sequence ID" value="CAF4009241.1"/>
    <property type="molecule type" value="Genomic_DNA"/>
</dbReference>
<accession>A0A815Q6N7</accession>
<protein>
    <submittedName>
        <fullName evidence="1">Uncharacterized protein</fullName>
    </submittedName>
</protein>
<dbReference type="EMBL" id="CAJOBI010003741">
    <property type="protein sequence ID" value="CAF3979361.1"/>
    <property type="molecule type" value="Genomic_DNA"/>
</dbReference>
<dbReference type="Proteomes" id="UP000676336">
    <property type="component" value="Unassembled WGS sequence"/>
</dbReference>
<dbReference type="EMBL" id="CAJNOV010011724">
    <property type="protein sequence ID" value="CAF1458830.1"/>
    <property type="molecule type" value="Genomic_DNA"/>
</dbReference>
<organism evidence="1 6">
    <name type="scientific">Rotaria magnacalcarata</name>
    <dbReference type="NCBI Taxonomy" id="392030"/>
    <lineage>
        <taxon>Eukaryota</taxon>
        <taxon>Metazoa</taxon>
        <taxon>Spiralia</taxon>
        <taxon>Gnathifera</taxon>
        <taxon>Rotifera</taxon>
        <taxon>Eurotatoria</taxon>
        <taxon>Bdelloidea</taxon>
        <taxon>Philodinida</taxon>
        <taxon>Philodinidae</taxon>
        <taxon>Rotaria</taxon>
    </lineage>
</organism>
<evidence type="ECO:0000313" key="5">
    <source>
        <dbReference type="EMBL" id="CAF4408666.1"/>
    </source>
</evidence>
<dbReference type="AlphaFoldDB" id="A0A815Q6N7"/>
<dbReference type="EMBL" id="CAJOBH010057377">
    <property type="protein sequence ID" value="CAF4408666.1"/>
    <property type="molecule type" value="Genomic_DNA"/>
</dbReference>